<dbReference type="PANTHER" id="PTHR10537">
    <property type="entry name" value="DNA PRIMASE LARGE SUBUNIT"/>
    <property type="match status" value="1"/>
</dbReference>
<keyword evidence="10" id="KW-0238">DNA-binding</keyword>
<evidence type="ECO:0000256" key="1">
    <source>
        <dbReference type="ARBA" id="ARBA00001966"/>
    </source>
</evidence>
<keyword evidence="5" id="KW-0639">Primosome</keyword>
<keyword evidence="4" id="KW-0004">4Fe-4S</keyword>
<evidence type="ECO:0000256" key="4">
    <source>
        <dbReference type="ARBA" id="ARBA00022485"/>
    </source>
</evidence>
<dbReference type="InterPro" id="IPR007238">
    <property type="entry name" value="DNA_primase_lsu_euk/arc"/>
</dbReference>
<evidence type="ECO:0000256" key="9">
    <source>
        <dbReference type="ARBA" id="ARBA00023014"/>
    </source>
</evidence>
<gene>
    <name evidence="12" type="ORF">ONB1V03_LOCUS4321</name>
</gene>
<dbReference type="EMBL" id="OC916289">
    <property type="protein sequence ID" value="CAD7643784.1"/>
    <property type="molecule type" value="Genomic_DNA"/>
</dbReference>
<dbReference type="CDD" id="cd07322">
    <property type="entry name" value="PriL_PriS_Eukaryotic"/>
    <property type="match status" value="1"/>
</dbReference>
<evidence type="ECO:0000313" key="13">
    <source>
        <dbReference type="Proteomes" id="UP000728032"/>
    </source>
</evidence>
<dbReference type="AlphaFoldDB" id="A0A7R9QFA6"/>
<name>A0A7R9QFA6_9ACAR</name>
<evidence type="ECO:0000256" key="8">
    <source>
        <dbReference type="ARBA" id="ARBA00023004"/>
    </source>
</evidence>
<sequence length="555" mass="64530">MQFNANRETRLWKGSSGTGLKETPLVGHHMTNQYDDSINFYTIPPFGKISLEESEDMVAERLNLLMVCDEMLKNLEKTSNFKRNKTYFESLENRLLNAESKNEKNFYAMGKQKSKNMEVINARRRDQISHFLLRIYYCRSDELKKWFISRECEILRARLMDNSITADLPSILAKNGFNFQEVPEEERRRLMDQINWNNTLRQSVNIVVYKIPFEESLEAIKTRKVFLNAGNAYIMVQDMVSVICSKFRAELSHSLAIMQLSLHQLEEDQRLIPRLQSLHTHIIENRNSSVKTEDELGREIVRPQMIDGLSKESFPPCMQNTHEILRREHHLRHYGRLHYGLFLKGIGLSLEDALDFFREEFIKKTTPEKFQKEYSYNIRYNYGKEGKKVVGKAYSCQKIINDNPPGTADTHGCPFRHFDAKNLQQFLRKQNINENQSQEILEIVANEQNYSKACSKYFSCKHYWYPEMNVYHPNQYYTESRKAFKMSALTPPGSGNQSALLTANDMSMTANATADSLDESVFETEDEFDKSVAAMDLDVSVAEPIACTDSTEPQE</sequence>
<keyword evidence="13" id="KW-1185">Reference proteome</keyword>
<evidence type="ECO:0000256" key="7">
    <source>
        <dbReference type="ARBA" id="ARBA00022723"/>
    </source>
</evidence>
<reference evidence="12" key="1">
    <citation type="submission" date="2020-11" db="EMBL/GenBank/DDBJ databases">
        <authorList>
            <person name="Tran Van P."/>
        </authorList>
    </citation>
    <scope>NUCLEOTIDE SEQUENCE</scope>
</reference>
<evidence type="ECO:0000313" key="12">
    <source>
        <dbReference type="EMBL" id="CAD7643784.1"/>
    </source>
</evidence>
<dbReference type="Pfam" id="PF26466">
    <property type="entry name" value="DNA_primase_lrg_N"/>
    <property type="match status" value="1"/>
</dbReference>
<comment type="cofactor">
    <cofactor evidence="1">
        <name>[4Fe-4S] cluster</name>
        <dbReference type="ChEBI" id="CHEBI:49883"/>
    </cofactor>
</comment>
<dbReference type="GO" id="GO:0005658">
    <property type="term" value="C:alpha DNA polymerase:primase complex"/>
    <property type="evidence" value="ECO:0007669"/>
    <property type="project" value="TreeGrafter"/>
</dbReference>
<dbReference type="InterPro" id="IPR016558">
    <property type="entry name" value="DNA_primase_lsu_euk"/>
</dbReference>
<dbReference type="Pfam" id="PF04104">
    <property type="entry name" value="DNA_primase_lrg"/>
    <property type="match status" value="1"/>
</dbReference>
<dbReference type="PANTHER" id="PTHR10537:SF3">
    <property type="entry name" value="DNA PRIMASE LARGE SUBUNIT"/>
    <property type="match status" value="1"/>
</dbReference>
<evidence type="ECO:0000259" key="11">
    <source>
        <dbReference type="Pfam" id="PF04104"/>
    </source>
</evidence>
<comment type="similarity">
    <text evidence="2">Belongs to the eukaryotic-type primase large subunit family.</text>
</comment>
<evidence type="ECO:0000256" key="5">
    <source>
        <dbReference type="ARBA" id="ARBA00022515"/>
    </source>
</evidence>
<dbReference type="Proteomes" id="UP000728032">
    <property type="component" value="Unassembled WGS sequence"/>
</dbReference>
<dbReference type="Gene3D" id="1.20.930.80">
    <property type="match status" value="1"/>
</dbReference>
<proteinExistence type="inferred from homology"/>
<keyword evidence="7" id="KW-0479">Metal-binding</keyword>
<dbReference type="GO" id="GO:0006270">
    <property type="term" value="P:DNA replication initiation"/>
    <property type="evidence" value="ECO:0007669"/>
    <property type="project" value="TreeGrafter"/>
</dbReference>
<dbReference type="GO" id="GO:0046872">
    <property type="term" value="F:metal ion binding"/>
    <property type="evidence" value="ECO:0007669"/>
    <property type="project" value="UniProtKB-KW"/>
</dbReference>
<evidence type="ECO:0000256" key="2">
    <source>
        <dbReference type="ARBA" id="ARBA00010564"/>
    </source>
</evidence>
<evidence type="ECO:0000256" key="3">
    <source>
        <dbReference type="ARBA" id="ARBA00019038"/>
    </source>
</evidence>
<dbReference type="GO" id="GO:0006269">
    <property type="term" value="P:DNA replication, synthesis of primer"/>
    <property type="evidence" value="ECO:0007669"/>
    <property type="project" value="UniProtKB-KW"/>
</dbReference>
<dbReference type="GO" id="GO:0051539">
    <property type="term" value="F:4 iron, 4 sulfur cluster binding"/>
    <property type="evidence" value="ECO:0007669"/>
    <property type="project" value="UniProtKB-KW"/>
</dbReference>
<keyword evidence="8" id="KW-0408">Iron</keyword>
<keyword evidence="6" id="KW-0235">DNA replication</keyword>
<dbReference type="InterPro" id="IPR058560">
    <property type="entry name" value="DNA_primase_C"/>
</dbReference>
<dbReference type="GO" id="GO:0003677">
    <property type="term" value="F:DNA binding"/>
    <property type="evidence" value="ECO:0007669"/>
    <property type="project" value="UniProtKB-KW"/>
</dbReference>
<evidence type="ECO:0000256" key="10">
    <source>
        <dbReference type="ARBA" id="ARBA00023125"/>
    </source>
</evidence>
<accession>A0A7R9QFA6</accession>
<protein>
    <recommendedName>
        <fullName evidence="3">DNA primase large subunit</fullName>
    </recommendedName>
</protein>
<evidence type="ECO:0000256" key="6">
    <source>
        <dbReference type="ARBA" id="ARBA00022705"/>
    </source>
</evidence>
<dbReference type="OrthoDB" id="421393at2759"/>
<dbReference type="EMBL" id="CAJPVJ010001464">
    <property type="protein sequence ID" value="CAG2164772.1"/>
    <property type="molecule type" value="Genomic_DNA"/>
</dbReference>
<feature type="domain" description="DNA primase large subunit C-terminal" evidence="11">
    <location>
        <begin position="309"/>
        <end position="477"/>
    </location>
</feature>
<organism evidence="12">
    <name type="scientific">Oppiella nova</name>
    <dbReference type="NCBI Taxonomy" id="334625"/>
    <lineage>
        <taxon>Eukaryota</taxon>
        <taxon>Metazoa</taxon>
        <taxon>Ecdysozoa</taxon>
        <taxon>Arthropoda</taxon>
        <taxon>Chelicerata</taxon>
        <taxon>Arachnida</taxon>
        <taxon>Acari</taxon>
        <taxon>Acariformes</taxon>
        <taxon>Sarcoptiformes</taxon>
        <taxon>Oribatida</taxon>
        <taxon>Brachypylina</taxon>
        <taxon>Oppioidea</taxon>
        <taxon>Oppiidae</taxon>
        <taxon>Oppiella</taxon>
    </lineage>
</organism>
<keyword evidence="9" id="KW-0411">Iron-sulfur</keyword>